<dbReference type="Proteomes" id="UP001150569">
    <property type="component" value="Unassembled WGS sequence"/>
</dbReference>
<evidence type="ECO:0000313" key="4">
    <source>
        <dbReference type="Proteomes" id="UP001150569"/>
    </source>
</evidence>
<dbReference type="SUPFAM" id="SSF52087">
    <property type="entry name" value="CRAL/TRIO domain"/>
    <property type="match status" value="1"/>
</dbReference>
<feature type="domain" description="Rho-GAP" evidence="2">
    <location>
        <begin position="221"/>
        <end position="413"/>
    </location>
</feature>
<evidence type="ECO:0000313" key="3">
    <source>
        <dbReference type="EMBL" id="KAJ1927936.1"/>
    </source>
</evidence>
<proteinExistence type="predicted"/>
<dbReference type="OrthoDB" id="19923at2759"/>
<dbReference type="PANTHER" id="PTHR45808">
    <property type="entry name" value="RHO GTPASE-ACTIVATING PROTEIN 68F"/>
    <property type="match status" value="1"/>
</dbReference>
<dbReference type="GO" id="GO:0007264">
    <property type="term" value="P:small GTPase-mediated signal transduction"/>
    <property type="evidence" value="ECO:0007669"/>
    <property type="project" value="TreeGrafter"/>
</dbReference>
<dbReference type="InterPro" id="IPR000198">
    <property type="entry name" value="RhoGAP_dom"/>
</dbReference>
<reference evidence="3" key="1">
    <citation type="submission" date="2022-07" db="EMBL/GenBank/DDBJ databases">
        <title>Phylogenomic reconstructions and comparative analyses of Kickxellomycotina fungi.</title>
        <authorList>
            <person name="Reynolds N.K."/>
            <person name="Stajich J.E."/>
            <person name="Barry K."/>
            <person name="Grigoriev I.V."/>
            <person name="Crous P."/>
            <person name="Smith M.E."/>
        </authorList>
    </citation>
    <scope>NUCLEOTIDE SEQUENCE</scope>
    <source>
        <strain evidence="3">RSA 861</strain>
    </source>
</reference>
<comment type="caution">
    <text evidence="3">The sequence shown here is derived from an EMBL/GenBank/DDBJ whole genome shotgun (WGS) entry which is preliminary data.</text>
</comment>
<keyword evidence="4" id="KW-1185">Reference proteome</keyword>
<dbReference type="CDD" id="cd00159">
    <property type="entry name" value="RhoGAP"/>
    <property type="match status" value="1"/>
</dbReference>
<dbReference type="GO" id="GO:0005096">
    <property type="term" value="F:GTPase activator activity"/>
    <property type="evidence" value="ECO:0007669"/>
    <property type="project" value="TreeGrafter"/>
</dbReference>
<dbReference type="AlphaFoldDB" id="A0A9W8AHW4"/>
<feature type="domain" description="CRAL-TRIO" evidence="1">
    <location>
        <begin position="35"/>
        <end position="190"/>
    </location>
</feature>
<dbReference type="SMART" id="SM00324">
    <property type="entry name" value="RhoGAP"/>
    <property type="match status" value="1"/>
</dbReference>
<dbReference type="CDD" id="cd00170">
    <property type="entry name" value="SEC14"/>
    <property type="match status" value="1"/>
</dbReference>
<gene>
    <name evidence="3" type="ORF">IWQ60_002492</name>
</gene>
<protein>
    <recommendedName>
        <fullName evidence="5">Rho GTPase activation protein</fullName>
    </recommendedName>
</protein>
<organism evidence="3 4">
    <name type="scientific">Tieghemiomyces parasiticus</name>
    <dbReference type="NCBI Taxonomy" id="78921"/>
    <lineage>
        <taxon>Eukaryota</taxon>
        <taxon>Fungi</taxon>
        <taxon>Fungi incertae sedis</taxon>
        <taxon>Zoopagomycota</taxon>
        <taxon>Kickxellomycotina</taxon>
        <taxon>Dimargaritomycetes</taxon>
        <taxon>Dimargaritales</taxon>
        <taxon>Dimargaritaceae</taxon>
        <taxon>Tieghemiomyces</taxon>
    </lineage>
</organism>
<sequence>MSHWRKAASFVSDRISVLSAMSGETAVVAPRYPSDADLFHYVTTRIIFQAGVDFESKPMLVFCACNFLDPKEVDYDKVLSIILYKLDEFVENDYTVVLFTSGATHRPGWTWLFKAYRSLSRKYKKNLKNLYVVHPATWTRVLMDMMGAVVSPKFFKKLSWVDRLSDLAHLVPLDQISVPPEVQAYNDTLEPPGAVTAALRRGPGGDPTTMTGPRPGAMFGVPLADLTGPDAERGLPTVIRDCIVYLESQGLTTEGIFRRSPSSAQLKSTKADYDCGIPVDLDPLGVHVAAVLLKMYFHELPTTVLPVSLYDLVPDMAECATDADRARFIRDQVLPTLDAPGRFVLTHVFRLLHRIAERADSNKMTSHNLAIVWTPNLVRSDNLALDMRMYDPASGATIGGLVRIAIDHYPMVFGANV</sequence>
<dbReference type="InterPro" id="IPR001251">
    <property type="entry name" value="CRAL-TRIO_dom"/>
</dbReference>
<dbReference type="Gene3D" id="3.40.525.10">
    <property type="entry name" value="CRAL-TRIO lipid binding domain"/>
    <property type="match status" value="1"/>
</dbReference>
<dbReference type="PROSITE" id="PS50238">
    <property type="entry name" value="RHOGAP"/>
    <property type="match status" value="1"/>
</dbReference>
<dbReference type="EMBL" id="JANBPT010000095">
    <property type="protein sequence ID" value="KAJ1927936.1"/>
    <property type="molecule type" value="Genomic_DNA"/>
</dbReference>
<dbReference type="PANTHER" id="PTHR45808:SF2">
    <property type="entry name" value="RHO GTPASE-ACTIVATING PROTEIN 68F"/>
    <property type="match status" value="1"/>
</dbReference>
<evidence type="ECO:0000259" key="2">
    <source>
        <dbReference type="PROSITE" id="PS50238"/>
    </source>
</evidence>
<evidence type="ECO:0008006" key="5">
    <source>
        <dbReference type="Google" id="ProtNLM"/>
    </source>
</evidence>
<dbReference type="GO" id="GO:0005737">
    <property type="term" value="C:cytoplasm"/>
    <property type="evidence" value="ECO:0007669"/>
    <property type="project" value="TreeGrafter"/>
</dbReference>
<dbReference type="SUPFAM" id="SSF48350">
    <property type="entry name" value="GTPase activation domain, GAP"/>
    <property type="match status" value="1"/>
</dbReference>
<dbReference type="PROSITE" id="PS50191">
    <property type="entry name" value="CRAL_TRIO"/>
    <property type="match status" value="1"/>
</dbReference>
<dbReference type="Pfam" id="PF00620">
    <property type="entry name" value="RhoGAP"/>
    <property type="match status" value="1"/>
</dbReference>
<dbReference type="InterPro" id="IPR036865">
    <property type="entry name" value="CRAL-TRIO_dom_sf"/>
</dbReference>
<evidence type="ECO:0000259" key="1">
    <source>
        <dbReference type="PROSITE" id="PS50191"/>
    </source>
</evidence>
<dbReference type="Gene3D" id="1.10.555.10">
    <property type="entry name" value="Rho GTPase activation protein"/>
    <property type="match status" value="1"/>
</dbReference>
<name>A0A9W8AHW4_9FUNG</name>
<dbReference type="InterPro" id="IPR008936">
    <property type="entry name" value="Rho_GTPase_activation_prot"/>
</dbReference>
<accession>A0A9W8AHW4</accession>
<dbReference type="Pfam" id="PF13716">
    <property type="entry name" value="CRAL_TRIO_2"/>
    <property type="match status" value="1"/>
</dbReference>